<comment type="function">
    <text evidence="21">Catalyzes the ATP-dependent phosphorylation of sn-l,2-diacylglycerol (DAG) to phosphatidic acid. Involved in the recycling of diacylglycerol produced as a by-product during membrane-derived oligosaccharide (MDO) biosynthesis.</text>
</comment>
<feature type="transmembrane region" description="Helical" evidence="21">
    <location>
        <begin position="101"/>
        <end position="119"/>
    </location>
</feature>
<keyword evidence="11" id="KW-0479">Metal-binding</keyword>
<keyword evidence="15" id="KW-0460">Magnesium</keyword>
<evidence type="ECO:0000313" key="22">
    <source>
        <dbReference type="EMBL" id="CAH0542687.1"/>
    </source>
</evidence>
<feature type="transmembrane region" description="Helical" evidence="21">
    <location>
        <begin position="37"/>
        <end position="55"/>
    </location>
</feature>
<evidence type="ECO:0000256" key="19">
    <source>
        <dbReference type="ARBA" id="ARBA00023209"/>
    </source>
</evidence>
<keyword evidence="9 21" id="KW-0808">Transferase</keyword>
<comment type="subcellular location">
    <subcellularLocation>
        <location evidence="2 21">Cell inner membrane</location>
        <topology evidence="2 21">Multi-pass membrane protein</topology>
    </subcellularLocation>
</comment>
<dbReference type="InterPro" id="IPR036945">
    <property type="entry name" value="DAGK_sf"/>
</dbReference>
<sequence length="120" mass="13190">MSKTGATGLKRICNAFVYSCQGIRSAFINEAAFRQEIFLAIILIPIAFWVDVTLVERLLMVSSVALIMVVELLNSAVEAVVDRIGAEHHELAGRAKDMGSAAVLIMMLITGFIWISILFF</sequence>
<evidence type="ECO:0000256" key="17">
    <source>
        <dbReference type="ARBA" id="ARBA00023098"/>
    </source>
</evidence>
<evidence type="ECO:0000313" key="23">
    <source>
        <dbReference type="Proteomes" id="UP000838748"/>
    </source>
</evidence>
<name>A0ABN8EBU5_9VIBR</name>
<evidence type="ECO:0000256" key="9">
    <source>
        <dbReference type="ARBA" id="ARBA00022679"/>
    </source>
</evidence>
<dbReference type="PANTHER" id="PTHR34299:SF1">
    <property type="entry name" value="DIACYLGLYCEROL KINASE"/>
    <property type="match status" value="1"/>
</dbReference>
<keyword evidence="13 21" id="KW-0418">Kinase</keyword>
<dbReference type="EC" id="2.7.1.107" evidence="4 21"/>
<evidence type="ECO:0000256" key="8">
    <source>
        <dbReference type="ARBA" id="ARBA00022519"/>
    </source>
</evidence>
<evidence type="ECO:0000256" key="15">
    <source>
        <dbReference type="ARBA" id="ARBA00022842"/>
    </source>
</evidence>
<comment type="caution">
    <text evidence="22">The sequence shown here is derived from an EMBL/GenBank/DDBJ whole genome shotgun (WGS) entry which is preliminary data.</text>
</comment>
<evidence type="ECO:0000256" key="14">
    <source>
        <dbReference type="ARBA" id="ARBA00022840"/>
    </source>
</evidence>
<dbReference type="CDD" id="cd14264">
    <property type="entry name" value="DAGK_IM"/>
    <property type="match status" value="1"/>
</dbReference>
<dbReference type="PANTHER" id="PTHR34299">
    <property type="entry name" value="DIACYLGLYCEROL KINASE"/>
    <property type="match status" value="1"/>
</dbReference>
<evidence type="ECO:0000256" key="5">
    <source>
        <dbReference type="ARBA" id="ARBA00017575"/>
    </source>
</evidence>
<evidence type="ECO:0000256" key="3">
    <source>
        <dbReference type="ARBA" id="ARBA00005967"/>
    </source>
</evidence>
<protein>
    <recommendedName>
        <fullName evidence="5 21">Diacylglycerol kinase</fullName>
        <ecNumber evidence="4 21">2.7.1.107</ecNumber>
    </recommendedName>
</protein>
<evidence type="ECO:0000256" key="20">
    <source>
        <dbReference type="ARBA" id="ARBA00023264"/>
    </source>
</evidence>
<keyword evidence="19" id="KW-0594">Phospholipid biosynthesis</keyword>
<evidence type="ECO:0000256" key="13">
    <source>
        <dbReference type="ARBA" id="ARBA00022777"/>
    </source>
</evidence>
<dbReference type="PROSITE" id="PS01069">
    <property type="entry name" value="DAGK_PROKAR"/>
    <property type="match status" value="1"/>
</dbReference>
<dbReference type="RefSeq" id="WP_237363645.1">
    <property type="nucleotide sequence ID" value="NZ_CAKLDM010000003.1"/>
</dbReference>
<evidence type="ECO:0000256" key="2">
    <source>
        <dbReference type="ARBA" id="ARBA00004429"/>
    </source>
</evidence>
<keyword evidence="7" id="KW-0444">Lipid biosynthesis</keyword>
<evidence type="ECO:0000256" key="1">
    <source>
        <dbReference type="ARBA" id="ARBA00001946"/>
    </source>
</evidence>
<keyword evidence="18 21" id="KW-0472">Membrane</keyword>
<dbReference type="Proteomes" id="UP000838748">
    <property type="component" value="Unassembled WGS sequence"/>
</dbReference>
<evidence type="ECO:0000256" key="16">
    <source>
        <dbReference type="ARBA" id="ARBA00022989"/>
    </source>
</evidence>
<keyword evidence="8 21" id="KW-0997">Cell inner membrane</keyword>
<comment type="cofactor">
    <cofactor evidence="1">
        <name>Mg(2+)</name>
        <dbReference type="ChEBI" id="CHEBI:18420"/>
    </cofactor>
</comment>
<dbReference type="Gene3D" id="1.10.287.3610">
    <property type="match status" value="1"/>
</dbReference>
<dbReference type="EMBL" id="CAKLDM010000003">
    <property type="protein sequence ID" value="CAH0542687.1"/>
    <property type="molecule type" value="Genomic_DNA"/>
</dbReference>
<reference evidence="22" key="1">
    <citation type="submission" date="2021-11" db="EMBL/GenBank/DDBJ databases">
        <authorList>
            <person name="Rodrigo-Torres L."/>
            <person name="Arahal R. D."/>
            <person name="Lucena T."/>
        </authorList>
    </citation>
    <scope>NUCLEOTIDE SEQUENCE</scope>
    <source>
        <strain evidence="22">CECT 7928</strain>
    </source>
</reference>
<comment type="catalytic activity">
    <reaction evidence="21">
        <text>a 1,2-diacyl-sn-glycerol + ATP = a 1,2-diacyl-sn-glycero-3-phosphate + ADP + H(+)</text>
        <dbReference type="Rhea" id="RHEA:10272"/>
        <dbReference type="ChEBI" id="CHEBI:15378"/>
        <dbReference type="ChEBI" id="CHEBI:17815"/>
        <dbReference type="ChEBI" id="CHEBI:30616"/>
        <dbReference type="ChEBI" id="CHEBI:58608"/>
        <dbReference type="ChEBI" id="CHEBI:456216"/>
        <dbReference type="EC" id="2.7.1.107"/>
    </reaction>
</comment>
<feature type="transmembrane region" description="Helical" evidence="21">
    <location>
        <begin position="61"/>
        <end position="81"/>
    </location>
</feature>
<evidence type="ECO:0000256" key="21">
    <source>
        <dbReference type="RuleBase" id="RU363065"/>
    </source>
</evidence>
<keyword evidence="14 21" id="KW-0067">ATP-binding</keyword>
<dbReference type="InterPro" id="IPR033718">
    <property type="entry name" value="DAGK_prok"/>
</dbReference>
<evidence type="ECO:0000256" key="12">
    <source>
        <dbReference type="ARBA" id="ARBA00022741"/>
    </source>
</evidence>
<dbReference type="GO" id="GO:0004143">
    <property type="term" value="F:ATP-dependent diacylglycerol kinase activity"/>
    <property type="evidence" value="ECO:0007669"/>
    <property type="project" value="UniProtKB-EC"/>
</dbReference>
<evidence type="ECO:0000256" key="11">
    <source>
        <dbReference type="ARBA" id="ARBA00022723"/>
    </source>
</evidence>
<keyword evidence="12 21" id="KW-0547">Nucleotide-binding</keyword>
<keyword evidence="6" id="KW-1003">Cell membrane</keyword>
<evidence type="ECO:0000256" key="18">
    <source>
        <dbReference type="ARBA" id="ARBA00023136"/>
    </source>
</evidence>
<dbReference type="Pfam" id="PF01219">
    <property type="entry name" value="DAGK_prokar"/>
    <property type="match status" value="1"/>
</dbReference>
<evidence type="ECO:0000256" key="7">
    <source>
        <dbReference type="ARBA" id="ARBA00022516"/>
    </source>
</evidence>
<dbReference type="InterPro" id="IPR000829">
    <property type="entry name" value="DAGK"/>
</dbReference>
<evidence type="ECO:0000256" key="10">
    <source>
        <dbReference type="ARBA" id="ARBA00022692"/>
    </source>
</evidence>
<organism evidence="22 23">
    <name type="scientific">Vibrio marisflavi CECT 7928</name>
    <dbReference type="NCBI Taxonomy" id="634439"/>
    <lineage>
        <taxon>Bacteria</taxon>
        <taxon>Pseudomonadati</taxon>
        <taxon>Pseudomonadota</taxon>
        <taxon>Gammaproteobacteria</taxon>
        <taxon>Vibrionales</taxon>
        <taxon>Vibrionaceae</taxon>
        <taxon>Vibrio</taxon>
    </lineage>
</organism>
<keyword evidence="17 21" id="KW-0443">Lipid metabolism</keyword>
<keyword evidence="10 21" id="KW-0812">Transmembrane</keyword>
<keyword evidence="20 21" id="KW-1208">Phospholipid metabolism</keyword>
<keyword evidence="16 21" id="KW-1133">Transmembrane helix</keyword>
<evidence type="ECO:0000256" key="6">
    <source>
        <dbReference type="ARBA" id="ARBA00022475"/>
    </source>
</evidence>
<keyword evidence="23" id="KW-1185">Reference proteome</keyword>
<evidence type="ECO:0000256" key="4">
    <source>
        <dbReference type="ARBA" id="ARBA00012133"/>
    </source>
</evidence>
<accession>A0ABN8EBU5</accession>
<proteinExistence type="inferred from homology"/>
<comment type="similarity">
    <text evidence="3 21">Belongs to the bacterial diacylglycerol kinase family.</text>
</comment>
<gene>
    <name evidence="22" type="primary">dgkA</name>
    <name evidence="22" type="ORF">VMF7928_04156</name>
</gene>